<feature type="compositionally biased region" description="Acidic residues" evidence="4">
    <location>
        <begin position="239"/>
        <end position="263"/>
    </location>
</feature>
<feature type="compositionally biased region" description="Acidic residues" evidence="4">
    <location>
        <begin position="487"/>
        <end position="499"/>
    </location>
</feature>
<name>A0A6A4ZV30_9STRA</name>
<accession>A0A6A4ZV30</accession>
<dbReference type="SMART" id="SM00249">
    <property type="entry name" value="PHD"/>
    <property type="match status" value="2"/>
</dbReference>
<feature type="non-terminal residue" evidence="6">
    <location>
        <position position="576"/>
    </location>
</feature>
<evidence type="ECO:0000259" key="5">
    <source>
        <dbReference type="SMART" id="SM00249"/>
    </source>
</evidence>
<dbReference type="GO" id="GO:0008270">
    <property type="term" value="F:zinc ion binding"/>
    <property type="evidence" value="ECO:0007669"/>
    <property type="project" value="UniProtKB-KW"/>
</dbReference>
<feature type="compositionally biased region" description="Basic and acidic residues" evidence="4">
    <location>
        <begin position="406"/>
        <end position="415"/>
    </location>
</feature>
<evidence type="ECO:0000313" key="6">
    <source>
        <dbReference type="EMBL" id="KAF0717466.1"/>
    </source>
</evidence>
<feature type="compositionally biased region" description="Basic and acidic residues" evidence="4">
    <location>
        <begin position="327"/>
        <end position="395"/>
    </location>
</feature>
<feature type="domain" description="Zinc finger PHD-type" evidence="5">
    <location>
        <begin position="36"/>
        <end position="84"/>
    </location>
</feature>
<evidence type="ECO:0000256" key="4">
    <source>
        <dbReference type="SAM" id="MobiDB-lite"/>
    </source>
</evidence>
<feature type="compositionally biased region" description="Basic and acidic residues" evidence="4">
    <location>
        <begin position="221"/>
        <end position="231"/>
    </location>
</feature>
<keyword evidence="1" id="KW-0479">Metal-binding</keyword>
<dbReference type="InterPro" id="IPR013083">
    <property type="entry name" value="Znf_RING/FYVE/PHD"/>
</dbReference>
<dbReference type="CDD" id="cd15489">
    <property type="entry name" value="PHD_SF"/>
    <property type="match status" value="1"/>
</dbReference>
<feature type="compositionally biased region" description="Basic and acidic residues" evidence="4">
    <location>
        <begin position="306"/>
        <end position="317"/>
    </location>
</feature>
<protein>
    <recommendedName>
        <fullName evidence="5">Zinc finger PHD-type domain-containing protein</fullName>
    </recommendedName>
</protein>
<proteinExistence type="predicted"/>
<dbReference type="EMBL" id="VJMH01000246">
    <property type="protein sequence ID" value="KAF0717466.1"/>
    <property type="molecule type" value="Genomic_DNA"/>
</dbReference>
<evidence type="ECO:0000256" key="1">
    <source>
        <dbReference type="ARBA" id="ARBA00022723"/>
    </source>
</evidence>
<feature type="region of interest" description="Disordered" evidence="4">
    <location>
        <begin position="201"/>
        <end position="522"/>
    </location>
</feature>
<evidence type="ECO:0000256" key="3">
    <source>
        <dbReference type="ARBA" id="ARBA00022833"/>
    </source>
</evidence>
<dbReference type="OrthoDB" id="21204at2759"/>
<keyword evidence="2" id="KW-0863">Zinc-finger</keyword>
<dbReference type="InterPro" id="IPR011011">
    <property type="entry name" value="Znf_FYVE_PHD"/>
</dbReference>
<dbReference type="InterPro" id="IPR001965">
    <property type="entry name" value="Znf_PHD"/>
</dbReference>
<dbReference type="InterPro" id="IPR019787">
    <property type="entry name" value="Znf_PHD-finger"/>
</dbReference>
<dbReference type="Gene3D" id="3.30.40.10">
    <property type="entry name" value="Zinc/RING finger domain, C3HC4 (zinc finger)"/>
    <property type="match status" value="1"/>
</dbReference>
<organism evidence="6">
    <name type="scientific">Aphanomyces stellatus</name>
    <dbReference type="NCBI Taxonomy" id="120398"/>
    <lineage>
        <taxon>Eukaryota</taxon>
        <taxon>Sar</taxon>
        <taxon>Stramenopiles</taxon>
        <taxon>Oomycota</taxon>
        <taxon>Saprolegniomycetes</taxon>
        <taxon>Saprolegniales</taxon>
        <taxon>Verrucalvaceae</taxon>
        <taxon>Aphanomyces</taxon>
    </lineage>
</organism>
<dbReference type="Pfam" id="PF00628">
    <property type="entry name" value="PHD"/>
    <property type="match status" value="1"/>
</dbReference>
<evidence type="ECO:0000256" key="2">
    <source>
        <dbReference type="ARBA" id="ARBA00022771"/>
    </source>
</evidence>
<dbReference type="InterPro" id="IPR016197">
    <property type="entry name" value="Chromo-like_dom_sf"/>
</dbReference>
<gene>
    <name evidence="6" type="ORF">As57867_002263</name>
</gene>
<reference evidence="6" key="1">
    <citation type="submission" date="2019-06" db="EMBL/GenBank/DDBJ databases">
        <title>Genomics analysis of Aphanomyces spp. identifies a new class of oomycete effector associated with host adaptation.</title>
        <authorList>
            <person name="Gaulin E."/>
        </authorList>
    </citation>
    <scope>NUCLEOTIDE SEQUENCE</scope>
    <source>
        <strain evidence="6">CBS 578.67</strain>
    </source>
</reference>
<dbReference type="AlphaFoldDB" id="A0A6A4ZV30"/>
<comment type="caution">
    <text evidence="6">The sequence shown here is derived from an EMBL/GenBank/DDBJ whole genome shotgun (WGS) entry which is preliminary data.</text>
</comment>
<dbReference type="SUPFAM" id="SSF54160">
    <property type="entry name" value="Chromo domain-like"/>
    <property type="match status" value="1"/>
</dbReference>
<dbReference type="PRINTS" id="PR01217">
    <property type="entry name" value="PRICHEXTENSN"/>
</dbReference>
<feature type="compositionally biased region" description="Low complexity" evidence="4">
    <location>
        <begin position="438"/>
        <end position="449"/>
    </location>
</feature>
<dbReference type="SUPFAM" id="SSF57903">
    <property type="entry name" value="FYVE/PHD zinc finger"/>
    <property type="match status" value="1"/>
</dbReference>
<feature type="domain" description="Zinc finger PHD-type" evidence="5">
    <location>
        <begin position="93"/>
        <end position="197"/>
    </location>
</feature>
<sequence>MTKRDECPNCQFSLFDPATGNCKVCDFIQNKQRARPCSACHKPNCQFFCDTCGSGYHRRCAEKNRVHMVPLDDNEVSVVCPSCEKDEGSADVNCGGCHKEFSNEDAGLQVGQLVLVEFDNVLYNAVVMEVNEPETSVKIHFVRWSKSFDGWYKMDDERVNESLACDGCNQWFHINCLPPIKSSGRYKAASYVCESCFKDAKSHRTKGGKPSGGASTINTIEPKKEQSDKRTTQKVISDDSGDDDDDEDDSDEDDDAGDDEDDAIVLSPSALVHLPELPKRKVGRPSHKQLEAERQALAKRKALLKSMKDGKDTKTDVSPDPPTTTMKRKDTMPPPAKEPKESSNTKKDASKEKRDPSPKEKKDPPPKEKKDPRKDTKKDPPAAKSEKREPTKDPEPPVARVAKSPRLRDSAKATAEKQPSTPSPPPPSSQPTQPPSPKQQTRKPPADRSAPPPPPPSSSPKQRKTKSRPSPKLAKATPVKVPSPIATDDDSSSSEDEEVAKEPVKKKKKLRDNQTETDLPLVTPMLPLQRIHVPHSTKSNSNSSLILLSTLLNSPRYDKHNQENCPPRNVTPLDIL</sequence>
<keyword evidence="3" id="KW-0862">Zinc</keyword>
<feature type="compositionally biased region" description="Pro residues" evidence="4">
    <location>
        <begin position="421"/>
        <end position="437"/>
    </location>
</feature>
<dbReference type="Gene3D" id="2.30.30.140">
    <property type="match status" value="1"/>
</dbReference>